<dbReference type="InterPro" id="IPR048333">
    <property type="entry name" value="HA2_WH"/>
</dbReference>
<dbReference type="InParanoid" id="A0A068VGN2"/>
<dbReference type="GO" id="GO:0016787">
    <property type="term" value="F:hydrolase activity"/>
    <property type="evidence" value="ECO:0007669"/>
    <property type="project" value="UniProtKB-KW"/>
</dbReference>
<evidence type="ECO:0000313" key="12">
    <source>
        <dbReference type="Proteomes" id="UP000295252"/>
    </source>
</evidence>
<evidence type="ECO:0000256" key="3">
    <source>
        <dbReference type="ARBA" id="ARBA00022741"/>
    </source>
</evidence>
<dbReference type="Pfam" id="PF04408">
    <property type="entry name" value="WHD_HA2"/>
    <property type="match status" value="1"/>
</dbReference>
<dbReference type="STRING" id="49390.A0A068VGN2"/>
<dbReference type="GO" id="GO:0008380">
    <property type="term" value="P:RNA splicing"/>
    <property type="evidence" value="ECO:0007669"/>
    <property type="project" value="UniProtKB-KW"/>
</dbReference>
<evidence type="ECO:0000256" key="4">
    <source>
        <dbReference type="ARBA" id="ARBA00022801"/>
    </source>
</evidence>
<dbReference type="Gene3D" id="3.40.50.300">
    <property type="entry name" value="P-loop containing nucleotide triphosphate hydrolases"/>
    <property type="match status" value="2"/>
</dbReference>
<comment type="catalytic activity">
    <reaction evidence="8">
        <text>ATP + H2O = ADP + phosphate + H(+)</text>
        <dbReference type="Rhea" id="RHEA:13065"/>
        <dbReference type="ChEBI" id="CHEBI:15377"/>
        <dbReference type="ChEBI" id="CHEBI:15378"/>
        <dbReference type="ChEBI" id="CHEBI:30616"/>
        <dbReference type="ChEBI" id="CHEBI:43474"/>
        <dbReference type="ChEBI" id="CHEBI:456216"/>
        <dbReference type="EC" id="3.6.4.13"/>
    </reaction>
</comment>
<keyword evidence="3" id="KW-0547">Nucleotide-binding</keyword>
<evidence type="ECO:0000313" key="11">
    <source>
        <dbReference type="EMBL" id="CDP19699.1"/>
    </source>
</evidence>
<evidence type="ECO:0000256" key="2">
    <source>
        <dbReference type="ARBA" id="ARBA00022664"/>
    </source>
</evidence>
<evidence type="ECO:0000256" key="7">
    <source>
        <dbReference type="ARBA" id="ARBA00023187"/>
    </source>
</evidence>
<reference evidence="12" key="1">
    <citation type="journal article" date="2014" name="Science">
        <title>The coffee genome provides insight into the convergent evolution of caffeine biosynthesis.</title>
        <authorList>
            <person name="Denoeud F."/>
            <person name="Carretero-Paulet L."/>
            <person name="Dereeper A."/>
            <person name="Droc G."/>
            <person name="Guyot R."/>
            <person name="Pietrella M."/>
            <person name="Zheng C."/>
            <person name="Alberti A."/>
            <person name="Anthony F."/>
            <person name="Aprea G."/>
            <person name="Aury J.M."/>
            <person name="Bento P."/>
            <person name="Bernard M."/>
            <person name="Bocs S."/>
            <person name="Campa C."/>
            <person name="Cenci A."/>
            <person name="Combes M.C."/>
            <person name="Crouzillat D."/>
            <person name="Da Silva C."/>
            <person name="Daddiego L."/>
            <person name="De Bellis F."/>
            <person name="Dussert S."/>
            <person name="Garsmeur O."/>
            <person name="Gayraud T."/>
            <person name="Guignon V."/>
            <person name="Jahn K."/>
            <person name="Jamilloux V."/>
            <person name="Joet T."/>
            <person name="Labadie K."/>
            <person name="Lan T."/>
            <person name="Leclercq J."/>
            <person name="Lepelley M."/>
            <person name="Leroy T."/>
            <person name="Li L.T."/>
            <person name="Librado P."/>
            <person name="Lopez L."/>
            <person name="Munoz A."/>
            <person name="Noel B."/>
            <person name="Pallavicini A."/>
            <person name="Perrotta G."/>
            <person name="Poncet V."/>
            <person name="Pot D."/>
            <person name="Priyono X."/>
            <person name="Rigoreau M."/>
            <person name="Rouard M."/>
            <person name="Rozas J."/>
            <person name="Tranchant-Dubreuil C."/>
            <person name="VanBuren R."/>
            <person name="Zhang Q."/>
            <person name="Andrade A.C."/>
            <person name="Argout X."/>
            <person name="Bertrand B."/>
            <person name="de Kochko A."/>
            <person name="Graziosi G."/>
            <person name="Henry R.J."/>
            <person name="Jayarama X."/>
            <person name="Ming R."/>
            <person name="Nagai C."/>
            <person name="Rounsley S."/>
            <person name="Sankoff D."/>
            <person name="Giuliano G."/>
            <person name="Albert V.A."/>
            <person name="Wincker P."/>
            <person name="Lashermes P."/>
        </authorList>
    </citation>
    <scope>NUCLEOTIDE SEQUENCE [LARGE SCALE GENOMIC DNA]</scope>
    <source>
        <strain evidence="12">cv. DH200-94</strain>
    </source>
</reference>
<dbReference type="PANTHER" id="PTHR18934">
    <property type="entry name" value="ATP-DEPENDENT RNA HELICASE"/>
    <property type="match status" value="1"/>
</dbReference>
<dbReference type="SUPFAM" id="SSF52540">
    <property type="entry name" value="P-loop containing nucleoside triphosphate hydrolases"/>
    <property type="match status" value="1"/>
</dbReference>
<evidence type="ECO:0000256" key="6">
    <source>
        <dbReference type="ARBA" id="ARBA00022840"/>
    </source>
</evidence>
<keyword evidence="5" id="KW-0347">Helicase</keyword>
<protein>
    <recommendedName>
        <fullName evidence="1">RNA helicase</fullName>
        <ecNumber evidence="1">3.6.4.13</ecNumber>
    </recommendedName>
</protein>
<dbReference type="PhylomeDB" id="A0A068VGN2"/>
<accession>A0A068VGN2</accession>
<dbReference type="InterPro" id="IPR014001">
    <property type="entry name" value="Helicase_ATP-bd"/>
</dbReference>
<dbReference type="PROSITE" id="PS51194">
    <property type="entry name" value="HELICASE_CTER"/>
    <property type="match status" value="1"/>
</dbReference>
<dbReference type="InterPro" id="IPR027417">
    <property type="entry name" value="P-loop_NTPase"/>
</dbReference>
<evidence type="ECO:0000256" key="1">
    <source>
        <dbReference type="ARBA" id="ARBA00012552"/>
    </source>
</evidence>
<dbReference type="EC" id="3.6.4.13" evidence="1"/>
<dbReference type="InterPro" id="IPR007502">
    <property type="entry name" value="Helicase-assoc_dom"/>
</dbReference>
<dbReference type="Gramene" id="CDP19699">
    <property type="protein sequence ID" value="CDP19699"/>
    <property type="gene ID" value="GSCOC_T00007377001"/>
</dbReference>
<dbReference type="PROSITE" id="PS51192">
    <property type="entry name" value="HELICASE_ATP_BIND_1"/>
    <property type="match status" value="1"/>
</dbReference>
<evidence type="ECO:0000256" key="8">
    <source>
        <dbReference type="ARBA" id="ARBA00047984"/>
    </source>
</evidence>
<keyword evidence="7" id="KW-0508">mRNA splicing</keyword>
<keyword evidence="2" id="KW-0507">mRNA processing</keyword>
<dbReference type="GO" id="GO:0003723">
    <property type="term" value="F:RNA binding"/>
    <property type="evidence" value="ECO:0007669"/>
    <property type="project" value="TreeGrafter"/>
</dbReference>
<proteinExistence type="predicted"/>
<keyword evidence="6" id="KW-0067">ATP-binding</keyword>
<dbReference type="GO" id="GO:0006397">
    <property type="term" value="P:mRNA processing"/>
    <property type="evidence" value="ECO:0007669"/>
    <property type="project" value="UniProtKB-KW"/>
</dbReference>
<sequence length="604" mass="68565">MLLREAMTDPLLERYKVIIVDEAHQRTLETDVLLALLKKLLKKRPDDLKLVVMSATNLEAEKFRGYFCGAPVVEVPQRLHPVDIVYSLQEQHPGTNHLEAVIQTLSQIHSFEPPGDILVFLNEEEEEIEGVCRRIALEMANLGSQVGPVKVVPLCSTLPLAMQQDVFEPAPAPLVEGGAAGRKIVVSANIAETSLAIDGIVYVVDLGFSKQKVRPRIGTEYLVSWISKASAHKRSSCAGRTQPGKCFRLYTEKNFHNDLEPHTTTEITRSNLVSTVLTLKKLGIDDIVHFDFMDPPAGESLMSAVEVLKYLNALDDDGNMTRLGEILSEFPVDPNMAKMLVVSSGLNCSNEALSVSAMLLVPNCFIRPQEAQIAADDARARFTHGDGDHLMLLNVYIAYRQNKEDLLWCERNFINRRVLVDAENAREHLSRIMVRSGLKLCSTDVNSPDYFINIRKAILFGYITQVARLEHPTGFYLTVIGNQTIELHPSNCLSHEAEWVVYFDYLSTTGREKFIRMVTDVRGGWLAYLTSRYFDLTKLRNSWTKRFLERLYKYQQEKGRGERTRREAKRVLEILKEQQEKELEQTKKEICIVKMALGLMSYRY</sequence>
<keyword evidence="4" id="KW-0378">Hydrolase</keyword>
<evidence type="ECO:0000259" key="10">
    <source>
        <dbReference type="PROSITE" id="PS51194"/>
    </source>
</evidence>
<dbReference type="SMART" id="SM00847">
    <property type="entry name" value="HA2"/>
    <property type="match status" value="1"/>
</dbReference>
<dbReference type="AlphaFoldDB" id="A0A068VGN2"/>
<dbReference type="InterPro" id="IPR001650">
    <property type="entry name" value="Helicase_C-like"/>
</dbReference>
<dbReference type="PANTHER" id="PTHR18934:SF109">
    <property type="entry name" value="ATP-DEPENDENT RNA HELICASE DHX15 HOMOLOG"/>
    <property type="match status" value="1"/>
</dbReference>
<dbReference type="CDD" id="cd18791">
    <property type="entry name" value="SF2_C_RHA"/>
    <property type="match status" value="1"/>
</dbReference>
<organism evidence="11 12">
    <name type="scientific">Coffea canephora</name>
    <name type="common">Robusta coffee</name>
    <dbReference type="NCBI Taxonomy" id="49390"/>
    <lineage>
        <taxon>Eukaryota</taxon>
        <taxon>Viridiplantae</taxon>
        <taxon>Streptophyta</taxon>
        <taxon>Embryophyta</taxon>
        <taxon>Tracheophyta</taxon>
        <taxon>Spermatophyta</taxon>
        <taxon>Magnoliopsida</taxon>
        <taxon>eudicotyledons</taxon>
        <taxon>Gunneridae</taxon>
        <taxon>Pentapetalae</taxon>
        <taxon>asterids</taxon>
        <taxon>lamiids</taxon>
        <taxon>Gentianales</taxon>
        <taxon>Rubiaceae</taxon>
        <taxon>Ixoroideae</taxon>
        <taxon>Gardenieae complex</taxon>
        <taxon>Bertiereae - Coffeeae clade</taxon>
        <taxon>Coffeeae</taxon>
        <taxon>Coffea</taxon>
    </lineage>
</organism>
<dbReference type="OrthoDB" id="10253254at2759"/>
<name>A0A068VGN2_COFCA</name>
<dbReference type="Pfam" id="PF21010">
    <property type="entry name" value="HA2_C"/>
    <property type="match status" value="1"/>
</dbReference>
<dbReference type="Pfam" id="PF07717">
    <property type="entry name" value="OB_NTP_bind"/>
    <property type="match status" value="1"/>
</dbReference>
<keyword evidence="12" id="KW-1185">Reference proteome</keyword>
<dbReference type="Gene3D" id="1.20.120.1080">
    <property type="match status" value="1"/>
</dbReference>
<feature type="domain" description="Helicase C-terminal" evidence="10">
    <location>
        <begin position="100"/>
        <end position="283"/>
    </location>
</feature>
<gene>
    <name evidence="11" type="ORF">GSCOC_T00007377001</name>
</gene>
<dbReference type="InterPro" id="IPR011709">
    <property type="entry name" value="DEAD-box_helicase_OB_fold"/>
</dbReference>
<dbReference type="EMBL" id="HG739703">
    <property type="protein sequence ID" value="CDP19699.1"/>
    <property type="molecule type" value="Genomic_DNA"/>
</dbReference>
<evidence type="ECO:0000259" key="9">
    <source>
        <dbReference type="PROSITE" id="PS51192"/>
    </source>
</evidence>
<feature type="domain" description="Helicase ATP-binding" evidence="9">
    <location>
        <begin position="1"/>
        <end position="75"/>
    </location>
</feature>
<dbReference type="GO" id="GO:0005524">
    <property type="term" value="F:ATP binding"/>
    <property type="evidence" value="ECO:0007669"/>
    <property type="project" value="UniProtKB-KW"/>
</dbReference>
<evidence type="ECO:0000256" key="5">
    <source>
        <dbReference type="ARBA" id="ARBA00022806"/>
    </source>
</evidence>
<dbReference type="Proteomes" id="UP000295252">
    <property type="component" value="Unassembled WGS sequence"/>
</dbReference>
<dbReference type="GO" id="GO:0003724">
    <property type="term" value="F:RNA helicase activity"/>
    <property type="evidence" value="ECO:0007669"/>
    <property type="project" value="UniProtKB-EC"/>
</dbReference>